<dbReference type="Gene3D" id="1.25.40.10">
    <property type="entry name" value="Tetratricopeptide repeat domain"/>
    <property type="match status" value="1"/>
</dbReference>
<reference evidence="4" key="1">
    <citation type="submission" date="2018-02" db="EMBL/GenBank/DDBJ databases">
        <authorList>
            <person name="Hausmann B."/>
        </authorList>
    </citation>
    <scope>NUCLEOTIDE SEQUENCE [LARGE SCALE GENOMIC DNA]</scope>
    <source>
        <strain evidence="4">Peat soil MAG SbA5</strain>
    </source>
</reference>
<proteinExistence type="predicted"/>
<evidence type="ECO:0000313" key="3">
    <source>
        <dbReference type="EMBL" id="SPE23976.1"/>
    </source>
</evidence>
<evidence type="ECO:0000313" key="4">
    <source>
        <dbReference type="Proteomes" id="UP000239735"/>
    </source>
</evidence>
<dbReference type="InterPro" id="IPR011990">
    <property type="entry name" value="TPR-like_helical_dom_sf"/>
</dbReference>
<keyword evidence="1" id="KW-1133">Transmembrane helix</keyword>
<feature type="domain" description="Ancillary SecYEG translocon subunit/Cell division coordinator CpoB TPR" evidence="2">
    <location>
        <begin position="54"/>
        <end position="246"/>
    </location>
</feature>
<dbReference type="InterPro" id="IPR018704">
    <property type="entry name" value="SecYEG/CpoB_TPR"/>
</dbReference>
<dbReference type="Pfam" id="PF09976">
    <property type="entry name" value="TPR_21"/>
    <property type="match status" value="1"/>
</dbReference>
<keyword evidence="1" id="KW-0472">Membrane</keyword>
<dbReference type="AlphaFoldDB" id="A0A2N9LL59"/>
<evidence type="ECO:0000256" key="1">
    <source>
        <dbReference type="SAM" id="Phobius"/>
    </source>
</evidence>
<dbReference type="SUPFAM" id="SSF48452">
    <property type="entry name" value="TPR-like"/>
    <property type="match status" value="1"/>
</dbReference>
<sequence>MYPPASLFAKDKKASVDTRTRHALKQDKFALAAKSSASWVTENQTTVVRWSIGIGVVIVLLIGGLAFWSVRSSAANIALGAAVDVYTSPLAIPGAPSEPGVYTTAEARSKEANREFVAIAHDYGWLPAGARSHYFAGITYEELGQNGNAENQLKAVAGSWNHNLANLAKLALAGLYQQTDRSDEAIDLYKELAAKPSVTVSAGSAQLALADLYAAQGKLDQARVLWAKVRDTDKEGAAGQIAAQKLTGQ</sequence>
<protein>
    <recommendedName>
        <fullName evidence="2">Ancillary SecYEG translocon subunit/Cell division coordinator CpoB TPR domain-containing protein</fullName>
    </recommendedName>
</protein>
<name>A0A2N9LL59_9BACT</name>
<organism evidence="3 4">
    <name type="scientific">Candidatus Sulfuritelmatomonas gaucii</name>
    <dbReference type="NCBI Taxonomy" id="2043161"/>
    <lineage>
        <taxon>Bacteria</taxon>
        <taxon>Pseudomonadati</taxon>
        <taxon>Acidobacteriota</taxon>
        <taxon>Terriglobia</taxon>
        <taxon>Terriglobales</taxon>
        <taxon>Acidobacteriaceae</taxon>
        <taxon>Candidatus Sulfuritelmatomonas</taxon>
    </lineage>
</organism>
<dbReference type="Proteomes" id="UP000239735">
    <property type="component" value="Unassembled WGS sequence"/>
</dbReference>
<evidence type="ECO:0000259" key="2">
    <source>
        <dbReference type="Pfam" id="PF09976"/>
    </source>
</evidence>
<gene>
    <name evidence="3" type="ORF">SBA5_410018</name>
</gene>
<accession>A0A2N9LL59</accession>
<keyword evidence="1" id="KW-0812">Transmembrane</keyword>
<dbReference type="EMBL" id="OKRB01000099">
    <property type="protein sequence ID" value="SPE23976.1"/>
    <property type="molecule type" value="Genomic_DNA"/>
</dbReference>
<feature type="transmembrane region" description="Helical" evidence="1">
    <location>
        <begin position="47"/>
        <end position="68"/>
    </location>
</feature>